<name>A0A1Y6BPH7_9PROT</name>
<evidence type="ECO:0000256" key="1">
    <source>
        <dbReference type="ARBA" id="ARBA00010466"/>
    </source>
</evidence>
<dbReference type="AlphaFoldDB" id="A0A1Y6BPH7"/>
<dbReference type="EMBL" id="FWZX01000007">
    <property type="protein sequence ID" value="SMF21848.1"/>
    <property type="molecule type" value="Genomic_DNA"/>
</dbReference>
<evidence type="ECO:0000256" key="4">
    <source>
        <dbReference type="ARBA" id="ARBA00023163"/>
    </source>
</evidence>
<dbReference type="Pfam" id="PF12802">
    <property type="entry name" value="MarR_2"/>
    <property type="match status" value="1"/>
</dbReference>
<dbReference type="SUPFAM" id="SSF46785">
    <property type="entry name" value="Winged helix' DNA-binding domain"/>
    <property type="match status" value="1"/>
</dbReference>
<evidence type="ECO:0000256" key="3">
    <source>
        <dbReference type="ARBA" id="ARBA00023125"/>
    </source>
</evidence>
<reference evidence="7 8" key="1">
    <citation type="submission" date="2017-04" db="EMBL/GenBank/DDBJ databases">
        <authorList>
            <person name="Afonso C.L."/>
            <person name="Miller P.J."/>
            <person name="Scott M.A."/>
            <person name="Spackman E."/>
            <person name="Goraichik I."/>
            <person name="Dimitrov K.M."/>
            <person name="Suarez D.L."/>
            <person name="Swayne D.E."/>
        </authorList>
    </citation>
    <scope>NUCLEOTIDE SEQUENCE [LARGE SCALE GENOMIC DNA]</scope>
    <source>
        <strain evidence="7 8">USBA 355</strain>
    </source>
</reference>
<dbReference type="Gene3D" id="3.40.50.1360">
    <property type="match status" value="1"/>
</dbReference>
<organism evidence="7 8">
    <name type="scientific">Tistlia consotensis USBA 355</name>
    <dbReference type="NCBI Taxonomy" id="560819"/>
    <lineage>
        <taxon>Bacteria</taxon>
        <taxon>Pseudomonadati</taxon>
        <taxon>Pseudomonadota</taxon>
        <taxon>Alphaproteobacteria</taxon>
        <taxon>Rhodospirillales</taxon>
        <taxon>Rhodovibrionaceae</taxon>
        <taxon>Tistlia</taxon>
    </lineage>
</organism>
<keyword evidence="3 7" id="KW-0238">DNA-binding</keyword>
<dbReference type="InterPro" id="IPR036390">
    <property type="entry name" value="WH_DNA-bd_sf"/>
</dbReference>
<dbReference type="PANTHER" id="PTHR34294:SF1">
    <property type="entry name" value="TRANSCRIPTIONAL REGULATOR LSRR"/>
    <property type="match status" value="1"/>
</dbReference>
<keyword evidence="2" id="KW-0805">Transcription regulation</keyword>
<comment type="similarity">
    <text evidence="1">Belongs to the SorC transcriptional regulatory family.</text>
</comment>
<evidence type="ECO:0000259" key="6">
    <source>
        <dbReference type="Pfam" id="PF12802"/>
    </source>
</evidence>
<dbReference type="InterPro" id="IPR007324">
    <property type="entry name" value="Sugar-bd_dom_put"/>
</dbReference>
<dbReference type="PANTHER" id="PTHR34294">
    <property type="entry name" value="TRANSCRIPTIONAL REGULATOR-RELATED"/>
    <property type="match status" value="1"/>
</dbReference>
<proteinExistence type="inferred from homology"/>
<dbReference type="Pfam" id="PF04198">
    <property type="entry name" value="Sugar-bind"/>
    <property type="match status" value="1"/>
</dbReference>
<keyword evidence="8" id="KW-1185">Reference proteome</keyword>
<sequence length="318" mass="33957">MHGLVDQDGDLAVRAAWLSFAGGLTQEQIAERLGLSRVKVARLIARAQAQGYVRVFVEGPINGCLRLEDRLVERFGLTACRVVPSLSDEPLPLAALGPAGAWTLKQILDRKEVTVVGMGHGRTLAAAVQMLPAVSRPDMTFVSLLGSLTRSAATHPFDVITRLSDRTGGSGYFMPAPFRCDSAEDRAVFLKQRSLREVFALTGRAQVMVVGVGAVKRADHMVEVGLVSRAEQQEVLAVGAVGEILGLFIDAEGRPVDSKVNERSIAVGLEALRDKETIVIAGGHGKARAVRAALRTGVIRHLVTDEATAARILEGEAT</sequence>
<dbReference type="GO" id="GO:0003677">
    <property type="term" value="F:DNA binding"/>
    <property type="evidence" value="ECO:0007669"/>
    <property type="project" value="UniProtKB-KW"/>
</dbReference>
<accession>A0A1Y6BPH7</accession>
<dbReference type="Proteomes" id="UP000192917">
    <property type="component" value="Unassembled WGS sequence"/>
</dbReference>
<dbReference type="STRING" id="560819.SAMN05428998_107137"/>
<dbReference type="InterPro" id="IPR051054">
    <property type="entry name" value="SorC_transcr_regulators"/>
</dbReference>
<protein>
    <submittedName>
        <fullName evidence="7">DNA-binding transcriptional regulator LsrR, DeoR family</fullName>
    </submittedName>
</protein>
<evidence type="ECO:0000259" key="5">
    <source>
        <dbReference type="Pfam" id="PF04198"/>
    </source>
</evidence>
<feature type="domain" description="Sugar-binding" evidence="5">
    <location>
        <begin position="60"/>
        <end position="314"/>
    </location>
</feature>
<dbReference type="InterPro" id="IPR000835">
    <property type="entry name" value="HTH_MarR-typ"/>
</dbReference>
<evidence type="ECO:0000256" key="2">
    <source>
        <dbReference type="ARBA" id="ARBA00023015"/>
    </source>
</evidence>
<evidence type="ECO:0000313" key="7">
    <source>
        <dbReference type="EMBL" id="SMF21848.1"/>
    </source>
</evidence>
<keyword evidence="4" id="KW-0804">Transcription</keyword>
<dbReference type="SUPFAM" id="SSF100950">
    <property type="entry name" value="NagB/RpiA/CoA transferase-like"/>
    <property type="match status" value="1"/>
</dbReference>
<dbReference type="InterPro" id="IPR037171">
    <property type="entry name" value="NagB/RpiA_transferase-like"/>
</dbReference>
<dbReference type="GO" id="GO:0030246">
    <property type="term" value="F:carbohydrate binding"/>
    <property type="evidence" value="ECO:0007669"/>
    <property type="project" value="InterPro"/>
</dbReference>
<dbReference type="RefSeq" id="WP_159460194.1">
    <property type="nucleotide sequence ID" value="NZ_FWZX01000007.1"/>
</dbReference>
<dbReference type="InterPro" id="IPR036388">
    <property type="entry name" value="WH-like_DNA-bd_sf"/>
</dbReference>
<dbReference type="Gene3D" id="1.10.10.10">
    <property type="entry name" value="Winged helix-like DNA-binding domain superfamily/Winged helix DNA-binding domain"/>
    <property type="match status" value="1"/>
</dbReference>
<feature type="domain" description="HTH marR-type" evidence="6">
    <location>
        <begin position="17"/>
        <end position="54"/>
    </location>
</feature>
<evidence type="ECO:0000313" key="8">
    <source>
        <dbReference type="Proteomes" id="UP000192917"/>
    </source>
</evidence>
<gene>
    <name evidence="7" type="ORF">SAMN05428998_107137</name>
</gene>
<dbReference type="GO" id="GO:0003700">
    <property type="term" value="F:DNA-binding transcription factor activity"/>
    <property type="evidence" value="ECO:0007669"/>
    <property type="project" value="InterPro"/>
</dbReference>